<accession>A0A7I8J2C4</accession>
<sequence>MVSLSILTSHVSLLYFNQQQSFILAMHSQK</sequence>
<dbReference type="AlphaFoldDB" id="A0A7I8J2C4"/>
<dbReference type="EMBL" id="LR746271">
    <property type="protein sequence ID" value="CAA7400876.1"/>
    <property type="molecule type" value="Genomic_DNA"/>
</dbReference>
<evidence type="ECO:0000313" key="2">
    <source>
        <dbReference type="EMBL" id="CAA7400876.1"/>
    </source>
</evidence>
<dbReference type="Proteomes" id="UP000663760">
    <property type="component" value="Chromosome 8"/>
</dbReference>
<name>A0A7I8J2C4_SPIIN</name>
<evidence type="ECO:0000313" key="1">
    <source>
        <dbReference type="EMBL" id="CAA2624891.1"/>
    </source>
</evidence>
<organism evidence="1">
    <name type="scientific">Spirodela intermedia</name>
    <name type="common">Intermediate duckweed</name>
    <dbReference type="NCBI Taxonomy" id="51605"/>
    <lineage>
        <taxon>Eukaryota</taxon>
        <taxon>Viridiplantae</taxon>
        <taxon>Streptophyta</taxon>
        <taxon>Embryophyta</taxon>
        <taxon>Tracheophyta</taxon>
        <taxon>Spermatophyta</taxon>
        <taxon>Magnoliopsida</taxon>
        <taxon>Liliopsida</taxon>
        <taxon>Araceae</taxon>
        <taxon>Lemnoideae</taxon>
        <taxon>Spirodela</taxon>
    </lineage>
</organism>
<gene>
    <name evidence="1" type="ORF">SI7747_08010697</name>
    <name evidence="2" type="ORF">SI8410_08011554</name>
</gene>
<keyword evidence="3" id="KW-1185">Reference proteome</keyword>
<proteinExistence type="predicted"/>
<dbReference type="EMBL" id="LR743595">
    <property type="protein sequence ID" value="CAA2624891.1"/>
    <property type="molecule type" value="Genomic_DNA"/>
</dbReference>
<reference evidence="1" key="1">
    <citation type="submission" date="2019-12" db="EMBL/GenBank/DDBJ databases">
        <authorList>
            <person name="Scholz U."/>
            <person name="Mascher M."/>
            <person name="Fiebig A."/>
        </authorList>
    </citation>
    <scope>NUCLEOTIDE SEQUENCE</scope>
</reference>
<evidence type="ECO:0000313" key="3">
    <source>
        <dbReference type="Proteomes" id="UP000663760"/>
    </source>
</evidence>
<protein>
    <submittedName>
        <fullName evidence="1">Uncharacterized protein</fullName>
    </submittedName>
</protein>